<dbReference type="EMBL" id="JANBUN010002499">
    <property type="protein sequence ID" value="KAJ2794473.1"/>
    <property type="molecule type" value="Genomic_DNA"/>
</dbReference>
<proteinExistence type="predicted"/>
<comment type="caution">
    <text evidence="1">The sequence shown here is derived from an EMBL/GenBank/DDBJ whole genome shotgun (WGS) entry which is preliminary data.</text>
</comment>
<accession>A0ACC1KSW3</accession>
<gene>
    <name evidence="1" type="ORF">H4R21_005487</name>
</gene>
<reference evidence="1" key="1">
    <citation type="submission" date="2022-07" db="EMBL/GenBank/DDBJ databases">
        <title>Phylogenomic reconstructions and comparative analyses of Kickxellomycotina fungi.</title>
        <authorList>
            <person name="Reynolds N.K."/>
            <person name="Stajich J.E."/>
            <person name="Barry K."/>
            <person name="Grigoriev I.V."/>
            <person name="Crous P."/>
            <person name="Smith M.E."/>
        </authorList>
    </citation>
    <scope>NUCLEOTIDE SEQUENCE</scope>
    <source>
        <strain evidence="1">BCRC 34780</strain>
    </source>
</reference>
<dbReference type="Proteomes" id="UP001140087">
    <property type="component" value="Unassembled WGS sequence"/>
</dbReference>
<name>A0ACC1KSW3_9FUNG</name>
<sequence length="64" mass="7315">MPTYELIFEAMMANITAPPLSLGEFRLFVAHDPKAQNALAFCEWYQRYRTVYFDHGATPTATLS</sequence>
<organism evidence="1 2">
    <name type="scientific">Coemansia helicoidea</name>
    <dbReference type="NCBI Taxonomy" id="1286919"/>
    <lineage>
        <taxon>Eukaryota</taxon>
        <taxon>Fungi</taxon>
        <taxon>Fungi incertae sedis</taxon>
        <taxon>Zoopagomycota</taxon>
        <taxon>Kickxellomycotina</taxon>
        <taxon>Kickxellomycetes</taxon>
        <taxon>Kickxellales</taxon>
        <taxon>Kickxellaceae</taxon>
        <taxon>Coemansia</taxon>
    </lineage>
</organism>
<protein>
    <submittedName>
        <fullName evidence="1">Uncharacterized protein</fullName>
    </submittedName>
</protein>
<evidence type="ECO:0000313" key="2">
    <source>
        <dbReference type="Proteomes" id="UP001140087"/>
    </source>
</evidence>
<feature type="non-terminal residue" evidence="1">
    <location>
        <position position="64"/>
    </location>
</feature>
<keyword evidence="2" id="KW-1185">Reference proteome</keyword>
<evidence type="ECO:0000313" key="1">
    <source>
        <dbReference type="EMBL" id="KAJ2794473.1"/>
    </source>
</evidence>